<keyword evidence="2" id="KW-0732">Signal</keyword>
<dbReference type="Proteomes" id="UP000284296">
    <property type="component" value="Unassembled WGS sequence"/>
</dbReference>
<name>A0A413ZWC4_9FIRM</name>
<dbReference type="EMBL" id="QRXG01000049">
    <property type="protein sequence ID" value="RGT76962.1"/>
    <property type="molecule type" value="Genomic_DNA"/>
</dbReference>
<feature type="compositionally biased region" description="Polar residues" evidence="1">
    <location>
        <begin position="29"/>
        <end position="39"/>
    </location>
</feature>
<comment type="caution">
    <text evidence="5">The sequence shown here is derived from an EMBL/GenBank/DDBJ whole genome shotgun (WGS) entry which is preliminary data.</text>
</comment>
<dbReference type="PROSITE" id="PS51257">
    <property type="entry name" value="PROKAR_LIPOPROTEIN"/>
    <property type="match status" value="1"/>
</dbReference>
<dbReference type="Proteomes" id="UP000286104">
    <property type="component" value="Unassembled WGS sequence"/>
</dbReference>
<dbReference type="AlphaFoldDB" id="A0A413ZWC4"/>
<dbReference type="Pfam" id="PF20251">
    <property type="entry name" value="Big_14"/>
    <property type="match status" value="1"/>
</dbReference>
<accession>A0A413ZWC4</accession>
<proteinExistence type="predicted"/>
<reference evidence="6 7" key="1">
    <citation type="submission" date="2018-08" db="EMBL/GenBank/DDBJ databases">
        <title>A genome reference for cultivated species of the human gut microbiota.</title>
        <authorList>
            <person name="Zou Y."/>
            <person name="Xue W."/>
            <person name="Luo G."/>
        </authorList>
    </citation>
    <scope>NUCLEOTIDE SEQUENCE [LARGE SCALE GENOMIC DNA]</scope>
    <source>
        <strain evidence="4 6">AF18-16LB</strain>
        <strain evidence="5 7">AM36-3AA</strain>
    </source>
</reference>
<feature type="chain" id="PRO_5038236956" description="Bacterial Ig-like domain-containing protein" evidence="2">
    <location>
        <begin position="24"/>
        <end position="193"/>
    </location>
</feature>
<organism evidence="5 7">
    <name type="scientific">Agathobacter rectalis</name>
    <dbReference type="NCBI Taxonomy" id="39491"/>
    <lineage>
        <taxon>Bacteria</taxon>
        <taxon>Bacillati</taxon>
        <taxon>Bacillota</taxon>
        <taxon>Clostridia</taxon>
        <taxon>Lachnospirales</taxon>
        <taxon>Lachnospiraceae</taxon>
        <taxon>Agathobacter</taxon>
    </lineage>
</organism>
<feature type="compositionally biased region" description="Basic and acidic residues" evidence="1">
    <location>
        <begin position="40"/>
        <end position="55"/>
    </location>
</feature>
<dbReference type="InterPro" id="IPR046878">
    <property type="entry name" value="Big_14"/>
</dbReference>
<evidence type="ECO:0000256" key="1">
    <source>
        <dbReference type="SAM" id="MobiDB-lite"/>
    </source>
</evidence>
<sequence length="193" mass="22163">MKKRIIFIFALCVLLTCSCTNQKNDENTEISSESVFSIQDSEKETENETKSEDINSGKNPVEDIDSALQIEHQKNLNNEEDVSDQIKISLANSSIEATSLENTIIIVTNDSMYDITVGDEYWISKLNGEQWEDMPANIVWNDLGIQIRAGSYHEFNCNLNLFGNFDEDEKYRITKKVYVNQKEYTLYADFTVN</sequence>
<evidence type="ECO:0000313" key="5">
    <source>
        <dbReference type="EMBL" id="RHC33842.1"/>
    </source>
</evidence>
<dbReference type="RefSeq" id="WP_117920493.1">
    <property type="nucleotide sequence ID" value="NZ_JAQESI010000055.1"/>
</dbReference>
<feature type="signal peptide" evidence="2">
    <location>
        <begin position="1"/>
        <end position="23"/>
    </location>
</feature>
<evidence type="ECO:0000313" key="4">
    <source>
        <dbReference type="EMBL" id="RGT76962.1"/>
    </source>
</evidence>
<evidence type="ECO:0000256" key="2">
    <source>
        <dbReference type="SAM" id="SignalP"/>
    </source>
</evidence>
<protein>
    <recommendedName>
        <fullName evidence="3">Bacterial Ig-like domain-containing protein</fullName>
    </recommendedName>
</protein>
<gene>
    <name evidence="5" type="ORF">DW848_16580</name>
    <name evidence="4" type="ORF">DWX06_15970</name>
</gene>
<evidence type="ECO:0000313" key="6">
    <source>
        <dbReference type="Proteomes" id="UP000284296"/>
    </source>
</evidence>
<evidence type="ECO:0000313" key="7">
    <source>
        <dbReference type="Proteomes" id="UP000286104"/>
    </source>
</evidence>
<feature type="region of interest" description="Disordered" evidence="1">
    <location>
        <begin position="29"/>
        <end position="60"/>
    </location>
</feature>
<dbReference type="EMBL" id="QSHU01000050">
    <property type="protein sequence ID" value="RHC33842.1"/>
    <property type="molecule type" value="Genomic_DNA"/>
</dbReference>
<feature type="domain" description="Bacterial Ig-like" evidence="3">
    <location>
        <begin position="85"/>
        <end position="191"/>
    </location>
</feature>
<evidence type="ECO:0000259" key="3">
    <source>
        <dbReference type="Pfam" id="PF20251"/>
    </source>
</evidence>